<dbReference type="AlphaFoldDB" id="A0A8G2CBH5"/>
<keyword evidence="4 9" id="KW-0812">Transmembrane</keyword>
<dbReference type="GO" id="GO:0005886">
    <property type="term" value="C:plasma membrane"/>
    <property type="evidence" value="ECO:0007669"/>
    <property type="project" value="UniProtKB-SubCell"/>
</dbReference>
<dbReference type="RefSeq" id="WP_019999559.1">
    <property type="nucleotide sequence ID" value="NZ_CP192219.1"/>
</dbReference>
<proteinExistence type="inferred from homology"/>
<evidence type="ECO:0000256" key="1">
    <source>
        <dbReference type="ARBA" id="ARBA00004651"/>
    </source>
</evidence>
<dbReference type="InterPro" id="IPR050790">
    <property type="entry name" value="ExbB/TolQ_transport"/>
</dbReference>
<organism evidence="12 13">
    <name type="scientific">Halodesulfovibrio aestuarii</name>
    <dbReference type="NCBI Taxonomy" id="126333"/>
    <lineage>
        <taxon>Bacteria</taxon>
        <taxon>Pseudomonadati</taxon>
        <taxon>Thermodesulfobacteriota</taxon>
        <taxon>Desulfovibrionia</taxon>
        <taxon>Desulfovibrionales</taxon>
        <taxon>Desulfovibrionaceae</taxon>
        <taxon>Halodesulfovibrio</taxon>
    </lineage>
</organism>
<keyword evidence="5 8" id="KW-0653">Protein transport</keyword>
<keyword evidence="3" id="KW-1003">Cell membrane</keyword>
<gene>
    <name evidence="11" type="ORF">AB2Z07_02080</name>
    <name evidence="12" type="ORF">SAMN05660830_02731</name>
</gene>
<dbReference type="EMBL" id="FQZR01000007">
    <property type="protein sequence ID" value="SHJ56314.1"/>
    <property type="molecule type" value="Genomic_DNA"/>
</dbReference>
<evidence type="ECO:0000256" key="2">
    <source>
        <dbReference type="ARBA" id="ARBA00022448"/>
    </source>
</evidence>
<evidence type="ECO:0000256" key="6">
    <source>
        <dbReference type="ARBA" id="ARBA00022989"/>
    </source>
</evidence>
<feature type="domain" description="MotA/TolQ/ExbB proton channel" evidence="10">
    <location>
        <begin position="75"/>
        <end position="180"/>
    </location>
</feature>
<reference evidence="12 13" key="1">
    <citation type="submission" date="2016-11" db="EMBL/GenBank/DDBJ databases">
        <authorList>
            <person name="Varghese N."/>
            <person name="Submissions S."/>
        </authorList>
    </citation>
    <scope>NUCLEOTIDE SEQUENCE [LARGE SCALE GENOMIC DNA]</scope>
    <source>
        <strain evidence="12 13">DSM 17919</strain>
    </source>
</reference>
<protein>
    <submittedName>
        <fullName evidence="11">MotA/TolQ/ExbB proton channel family protein</fullName>
    </submittedName>
    <submittedName>
        <fullName evidence="12">Outer membrane transport energization protein ExbB (TC 2.C.1.1.1)</fullName>
    </submittedName>
</protein>
<evidence type="ECO:0000256" key="7">
    <source>
        <dbReference type="ARBA" id="ARBA00023136"/>
    </source>
</evidence>
<keyword evidence="14" id="KW-1185">Reference proteome</keyword>
<comment type="subcellular location">
    <subcellularLocation>
        <location evidence="1">Cell membrane</location>
        <topology evidence="1">Multi-pass membrane protein</topology>
    </subcellularLocation>
    <subcellularLocation>
        <location evidence="8">Membrane</location>
        <topology evidence="8">Multi-pass membrane protein</topology>
    </subcellularLocation>
</comment>
<evidence type="ECO:0000256" key="3">
    <source>
        <dbReference type="ARBA" id="ARBA00022475"/>
    </source>
</evidence>
<evidence type="ECO:0000313" key="13">
    <source>
        <dbReference type="Proteomes" id="UP000184001"/>
    </source>
</evidence>
<feature type="transmembrane region" description="Helical" evidence="9">
    <location>
        <begin position="147"/>
        <end position="168"/>
    </location>
</feature>
<feature type="transmembrane region" description="Helical" evidence="9">
    <location>
        <begin position="103"/>
        <end position="127"/>
    </location>
</feature>
<evidence type="ECO:0000256" key="4">
    <source>
        <dbReference type="ARBA" id="ARBA00022692"/>
    </source>
</evidence>
<dbReference type="EMBL" id="JBFSOO010000001">
    <property type="protein sequence ID" value="MEZ6852330.1"/>
    <property type="molecule type" value="Genomic_DNA"/>
</dbReference>
<comment type="similarity">
    <text evidence="8">Belongs to the exbB/tolQ family.</text>
</comment>
<dbReference type="PANTHER" id="PTHR30625">
    <property type="entry name" value="PROTEIN TOLQ"/>
    <property type="match status" value="1"/>
</dbReference>
<dbReference type="Pfam" id="PF01618">
    <property type="entry name" value="MotA_ExbB"/>
    <property type="match status" value="1"/>
</dbReference>
<evidence type="ECO:0000259" key="10">
    <source>
        <dbReference type="Pfam" id="PF01618"/>
    </source>
</evidence>
<evidence type="ECO:0000256" key="9">
    <source>
        <dbReference type="SAM" id="Phobius"/>
    </source>
</evidence>
<reference evidence="11 14" key="2">
    <citation type="submission" date="2024-07" db="EMBL/GenBank/DDBJ databases">
        <title>Active virus-host system and metabolic interactions in a Lokiarchaeon culture.</title>
        <authorList>
            <person name="Ponce Toledo R.I."/>
            <person name="Rodrigues Oliveira T."/>
            <person name="Schleper C."/>
        </authorList>
    </citation>
    <scope>NUCLEOTIDE SEQUENCE [LARGE SCALE GENOMIC DNA]</scope>
    <source>
        <strain evidence="11 14">B35</strain>
    </source>
</reference>
<accession>A0A8G2CBH5</accession>
<sequence length="207" mass="22967">MKLYSLLLEQLTAGGLVLLPILLTGFIMWWIILAKLCKLIQFHNAERSVQELKHNPPPEWHWQYYLAQQFTTLRCEDDTVNHAVMDTLRDACSAQLGKGVTTIAVLAATAPLLGLLGTVIGMISTFTTISEFGAGNARGLAYGISQALITTQCGLLVAIPGYLAVTMLQRRVAKLKYRIDNYLSYINVTFERDTKPLYITSRSNSNG</sequence>
<evidence type="ECO:0000313" key="14">
    <source>
        <dbReference type="Proteomes" id="UP001568358"/>
    </source>
</evidence>
<evidence type="ECO:0000313" key="11">
    <source>
        <dbReference type="EMBL" id="MEZ6852330.1"/>
    </source>
</evidence>
<feature type="transmembrane region" description="Helical" evidence="9">
    <location>
        <begin position="12"/>
        <end position="33"/>
    </location>
</feature>
<dbReference type="PANTHER" id="PTHR30625:SF15">
    <property type="entry name" value="BIOPOLYMER TRANSPORT PROTEIN EXBB"/>
    <property type="match status" value="1"/>
</dbReference>
<comment type="caution">
    <text evidence="12">The sequence shown here is derived from an EMBL/GenBank/DDBJ whole genome shotgun (WGS) entry which is preliminary data.</text>
</comment>
<evidence type="ECO:0000256" key="5">
    <source>
        <dbReference type="ARBA" id="ARBA00022927"/>
    </source>
</evidence>
<dbReference type="InterPro" id="IPR002898">
    <property type="entry name" value="MotA_ExbB_proton_chnl"/>
</dbReference>
<evidence type="ECO:0000313" key="12">
    <source>
        <dbReference type="EMBL" id="SHJ56314.1"/>
    </source>
</evidence>
<name>A0A8G2CBH5_9BACT</name>
<evidence type="ECO:0000256" key="8">
    <source>
        <dbReference type="RuleBase" id="RU004057"/>
    </source>
</evidence>
<keyword evidence="7 9" id="KW-0472">Membrane</keyword>
<dbReference type="Proteomes" id="UP000184001">
    <property type="component" value="Unassembled WGS sequence"/>
</dbReference>
<keyword evidence="2 8" id="KW-0813">Transport</keyword>
<dbReference type="Proteomes" id="UP001568358">
    <property type="component" value="Unassembled WGS sequence"/>
</dbReference>
<dbReference type="GO" id="GO:0017038">
    <property type="term" value="P:protein import"/>
    <property type="evidence" value="ECO:0007669"/>
    <property type="project" value="TreeGrafter"/>
</dbReference>
<keyword evidence="6 9" id="KW-1133">Transmembrane helix</keyword>